<dbReference type="InterPro" id="IPR000215">
    <property type="entry name" value="Serpin_fam"/>
</dbReference>
<protein>
    <recommendedName>
        <fullName evidence="1">Serpin domain-containing protein</fullName>
    </recommendedName>
</protein>
<dbReference type="Proteomes" id="UP000257200">
    <property type="component" value="Unplaced"/>
</dbReference>
<accession>A0A3Q1FSA2</accession>
<sequence>MLRPSLYTVNVIYITVIIPSPLSHTGEWEKPLNKDVTHKLSRPNADFAFALYRNLNAKTDAGKNIFYSPLGISTALSMVSTGAGGDTHSQLFSILGYGALNQSQVNEEFLERNQTLLLRRYLQC</sequence>
<dbReference type="Gene3D" id="3.30.497.10">
    <property type="entry name" value="Antithrombin, subunit I, domain 2"/>
    <property type="match status" value="1"/>
</dbReference>
<keyword evidence="3" id="KW-1185">Reference proteome</keyword>
<dbReference type="SUPFAM" id="SSF56574">
    <property type="entry name" value="Serpins"/>
    <property type="match status" value="1"/>
</dbReference>
<dbReference type="Ensembl" id="ENSAPOT00000001405.1">
    <property type="protein sequence ID" value="ENSAPOP00000009525.1"/>
    <property type="gene ID" value="ENSAPOG00000011819.1"/>
</dbReference>
<evidence type="ECO:0000259" key="1">
    <source>
        <dbReference type="Pfam" id="PF00079"/>
    </source>
</evidence>
<evidence type="ECO:0000313" key="3">
    <source>
        <dbReference type="Proteomes" id="UP000257200"/>
    </source>
</evidence>
<proteinExistence type="predicted"/>
<dbReference type="GO" id="GO:0005615">
    <property type="term" value="C:extracellular space"/>
    <property type="evidence" value="ECO:0007669"/>
    <property type="project" value="InterPro"/>
</dbReference>
<reference evidence="2" key="2">
    <citation type="submission" date="2025-09" db="UniProtKB">
        <authorList>
            <consortium name="Ensembl"/>
        </authorList>
    </citation>
    <scope>IDENTIFICATION</scope>
</reference>
<dbReference type="InterPro" id="IPR042178">
    <property type="entry name" value="Serpin_sf_1"/>
</dbReference>
<dbReference type="PANTHER" id="PTHR11461">
    <property type="entry name" value="SERINE PROTEASE INHIBITOR, SERPIN"/>
    <property type="match status" value="1"/>
</dbReference>
<organism evidence="2 3">
    <name type="scientific">Acanthochromis polyacanthus</name>
    <name type="common">spiny chromis</name>
    <dbReference type="NCBI Taxonomy" id="80966"/>
    <lineage>
        <taxon>Eukaryota</taxon>
        <taxon>Metazoa</taxon>
        <taxon>Chordata</taxon>
        <taxon>Craniata</taxon>
        <taxon>Vertebrata</taxon>
        <taxon>Euteleostomi</taxon>
        <taxon>Actinopterygii</taxon>
        <taxon>Neopterygii</taxon>
        <taxon>Teleostei</taxon>
        <taxon>Neoteleostei</taxon>
        <taxon>Acanthomorphata</taxon>
        <taxon>Ovalentaria</taxon>
        <taxon>Pomacentridae</taxon>
        <taxon>Acanthochromis</taxon>
    </lineage>
</organism>
<dbReference type="InParanoid" id="A0A3Q1FSA2"/>
<dbReference type="InterPro" id="IPR036186">
    <property type="entry name" value="Serpin_sf"/>
</dbReference>
<dbReference type="InterPro" id="IPR023796">
    <property type="entry name" value="Serpin_dom"/>
</dbReference>
<dbReference type="Pfam" id="PF00079">
    <property type="entry name" value="Serpin"/>
    <property type="match status" value="1"/>
</dbReference>
<dbReference type="GO" id="GO:0004867">
    <property type="term" value="F:serine-type endopeptidase inhibitor activity"/>
    <property type="evidence" value="ECO:0007669"/>
    <property type="project" value="InterPro"/>
</dbReference>
<dbReference type="AlphaFoldDB" id="A0A3Q1FSA2"/>
<dbReference type="STRING" id="80966.ENSAPOP00000009525"/>
<name>A0A3Q1FSA2_9TELE</name>
<evidence type="ECO:0000313" key="2">
    <source>
        <dbReference type="Ensembl" id="ENSAPOP00000009525.1"/>
    </source>
</evidence>
<dbReference type="PANTHER" id="PTHR11461:SF363">
    <property type="entry name" value="SERINE (OR CYSTEINE) PROTEINASE INHIBITOR, CLADE A (ALPHA-1 ANTIPROTEINASE, ANTITRYPSIN), MEMBER 1, LIKE PRECURSOR-RELATED"/>
    <property type="match status" value="1"/>
</dbReference>
<feature type="domain" description="Serpin" evidence="1">
    <location>
        <begin position="44"/>
        <end position="115"/>
    </location>
</feature>
<reference evidence="2" key="1">
    <citation type="submission" date="2025-08" db="UniProtKB">
        <authorList>
            <consortium name="Ensembl"/>
        </authorList>
    </citation>
    <scope>IDENTIFICATION</scope>
</reference>